<evidence type="ECO:0000313" key="3">
    <source>
        <dbReference type="Proteomes" id="UP000307217"/>
    </source>
</evidence>
<keyword evidence="1" id="KW-1133">Transmembrane helix</keyword>
<evidence type="ECO:0000313" key="2">
    <source>
        <dbReference type="EMBL" id="TMO59233.1"/>
    </source>
</evidence>
<dbReference type="AlphaFoldDB" id="A0A5S3USF1"/>
<dbReference type="PANTHER" id="PTHR42727">
    <property type="entry name" value="PHOSPHATE TRANSPORT SYSTEM PERMEASE PROTEIN"/>
    <property type="match status" value="1"/>
</dbReference>
<organism evidence="2 3">
    <name type="scientific">Pseudoalteromonas aurantia</name>
    <dbReference type="NCBI Taxonomy" id="43654"/>
    <lineage>
        <taxon>Bacteria</taxon>
        <taxon>Pseudomonadati</taxon>
        <taxon>Pseudomonadota</taxon>
        <taxon>Gammaproteobacteria</taxon>
        <taxon>Alteromonadales</taxon>
        <taxon>Pseudoalteromonadaceae</taxon>
        <taxon>Pseudoalteromonas</taxon>
    </lineage>
</organism>
<keyword evidence="1" id="KW-0812">Transmembrane</keyword>
<dbReference type="PANTHER" id="PTHR42727:SF1">
    <property type="entry name" value="PHOSPHATE TRANSPORT SYSTEM PERMEASE"/>
    <property type="match status" value="1"/>
</dbReference>
<comment type="caution">
    <text evidence="2">The sequence shown here is derived from an EMBL/GenBank/DDBJ whole genome shotgun (WGS) entry which is preliminary data.</text>
</comment>
<evidence type="ECO:0000256" key="1">
    <source>
        <dbReference type="SAM" id="Phobius"/>
    </source>
</evidence>
<feature type="transmembrane region" description="Helical" evidence="1">
    <location>
        <begin position="49"/>
        <end position="71"/>
    </location>
</feature>
<dbReference type="EMBL" id="PNBX01000250">
    <property type="protein sequence ID" value="TMO59233.1"/>
    <property type="molecule type" value="Genomic_DNA"/>
</dbReference>
<gene>
    <name evidence="2" type="ORF">CWC19_21405</name>
</gene>
<reference evidence="3" key="2">
    <citation type="submission" date="2019-06" db="EMBL/GenBank/DDBJ databases">
        <title>Co-occurence of chitin degradation, pigmentation and bioactivity in marine Pseudoalteromonas.</title>
        <authorList>
            <person name="Sonnenschein E.C."/>
            <person name="Bech P.K."/>
        </authorList>
    </citation>
    <scope>NUCLEOTIDE SEQUENCE [LARGE SCALE GENOMIC DNA]</scope>
    <source>
        <strain evidence="3">S3790</strain>
    </source>
</reference>
<protein>
    <submittedName>
        <fullName evidence="2">Phosphate ABC transporter permease</fullName>
    </submittedName>
</protein>
<reference evidence="2 3" key="1">
    <citation type="submission" date="2018-01" db="EMBL/GenBank/DDBJ databases">
        <authorList>
            <person name="Paulsen S."/>
            <person name="Gram L.K."/>
        </authorList>
    </citation>
    <scope>NUCLEOTIDE SEQUENCE [LARGE SCALE GENOMIC DNA]</scope>
    <source>
        <strain evidence="2 3">S3790</strain>
    </source>
</reference>
<keyword evidence="1" id="KW-0472">Membrane</keyword>
<feature type="non-terminal residue" evidence="2">
    <location>
        <position position="87"/>
    </location>
</feature>
<dbReference type="Proteomes" id="UP000307217">
    <property type="component" value="Unassembled WGS sequence"/>
</dbReference>
<proteinExistence type="predicted"/>
<accession>A0A5S3USF1</accession>
<name>A0A5S3USF1_9GAMM</name>
<feature type="non-terminal residue" evidence="2">
    <location>
        <position position="1"/>
    </location>
</feature>
<sequence>PEVTWSGLWQEVWYEGYPEPDYIWQSTSASDDFESKFSLIPISFGTLKAAMYAMLFAVPIALSAAVYTAYFMSSELRKVVKPTVEIM</sequence>